<comment type="similarity">
    <text evidence="1">Belongs to the asfivirus MGF 505 family.</text>
</comment>
<evidence type="ECO:0000256" key="1">
    <source>
        <dbReference type="ARBA" id="ARBA00005608"/>
    </source>
</evidence>
<accession>A0A0C5BC47</accession>
<dbReference type="InterPro" id="IPR036770">
    <property type="entry name" value="Ankyrin_rpt-contain_sf"/>
</dbReference>
<organismHost>
    <name type="scientific">Phacochoerus aethiopicus</name>
    <name type="common">Warthog</name>
    <dbReference type="NCBI Taxonomy" id="85517"/>
</organismHost>
<reference evidence="2 3" key="1">
    <citation type="journal article" date="2015" name="Virus Genes">
        <title>Comparative analysis of the complete genome sequences of Kenyan African swine fever virus isolates within p72 genotypes IX and X.</title>
        <authorList>
            <person name="Bishop R.P."/>
            <person name="Fleischauer C."/>
            <person name="de Villiers E.P."/>
            <person name="Okoth E.A."/>
            <person name="Arias M."/>
            <person name="Gallardo C."/>
            <person name="Upton C."/>
        </authorList>
    </citation>
    <scope>NUCLEOTIDE SEQUENCE [LARGE SCALE GENOMIC DNA]</scope>
    <source>
        <strain evidence="2">Ken05/Tk1</strain>
    </source>
</reference>
<organismHost>
    <name type="scientific">Potamochoerus larvatus</name>
    <name type="common">Bushpig</name>
    <dbReference type="NCBI Taxonomy" id="273792"/>
</organismHost>
<dbReference type="KEGG" id="vg:41901568"/>
<dbReference type="RefSeq" id="YP_009702763.1">
    <property type="nucleotide sequence ID" value="NC_044945.1"/>
</dbReference>
<gene>
    <name evidence="2" type="primary">MGF 505-4R</name>
</gene>
<organismHost>
    <name type="scientific">Sus scrofa</name>
    <name type="common">Pig</name>
    <dbReference type="NCBI Taxonomy" id="9823"/>
</organismHost>
<proteinExistence type="inferred from homology"/>
<sequence>MFSLQDICRKHLFLLPSSFDEYILQALGLYWEKHGSLQRIRKDAVFVQRSIVLSTNEALRIAASEGNERVIKLLLSWEGNFHYVIIGALEGDQYDLIHKYNSQIKDYHVILSLIQNANTFEKCHQLYNCTMWRLVQNAIKYNMLSILQKHRNLLTDEGDNQELFEKACEEQKYDIVLWIGQTLMLDEPESIFDIALERIDFSLLIMGYSLLFANKMSSIDIHDEEDLTSLLTEHLEKAATKGCLFFMQETLKHGGNVNIAVLSKAVEYNHRKILDYFIRRQKCLSRKDIEKLLLIAIKHGGSKKTLNLLLSYLNYSVQNMIGKIVEAVINDGDFTIIIILKKKKINLVDSVLAGFLDHFHTYCFIKVFIHEFAIRPEKIIKMAARKDKLDIIIEFFNDIYPHKDDLGTILNILKNIVNTMKHKEGKEVLIGLIHKIYRIIHLENKEMFNLVRFYIMHNANIQFISICKDCFNLAGFKPFLSECLDIAIKKNYPDIVRNIKIQLKYE</sequence>
<name>A0A0C5BC47_ASF</name>
<protein>
    <submittedName>
        <fullName evidence="2">MGF 505-4R</fullName>
    </submittedName>
</protein>
<dbReference type="Pfam" id="PF03158">
    <property type="entry name" value="DUF249"/>
    <property type="match status" value="1"/>
</dbReference>
<dbReference type="EMBL" id="KM111294">
    <property type="protein sequence ID" value="AJL34043.1"/>
    <property type="molecule type" value="Genomic_DNA"/>
</dbReference>
<dbReference type="Gene3D" id="1.25.40.20">
    <property type="entry name" value="Ankyrin repeat-containing domain"/>
    <property type="match status" value="1"/>
</dbReference>
<evidence type="ECO:0000313" key="3">
    <source>
        <dbReference type="Proteomes" id="UP000105860"/>
    </source>
</evidence>
<dbReference type="Proteomes" id="UP000105860">
    <property type="component" value="Segment"/>
</dbReference>
<organism evidence="2 3">
    <name type="scientific">African swine fever virus</name>
    <name type="common">ASFV</name>
    <dbReference type="NCBI Taxonomy" id="10497"/>
    <lineage>
        <taxon>Viruses</taxon>
        <taxon>Varidnaviria</taxon>
        <taxon>Bamfordvirae</taxon>
        <taxon>Nucleocytoviricota</taxon>
        <taxon>Pokkesviricetes</taxon>
        <taxon>Asfuvirales</taxon>
        <taxon>Asfarviridae</taxon>
        <taxon>Asfivirus</taxon>
        <taxon>Asfivirus haemorrhagiae</taxon>
    </lineage>
</organism>
<organismHost>
    <name type="scientific">Ornithodoros moubata</name>
    <name type="common">Soft tick</name>
    <name type="synonym">Argasid tick</name>
    <dbReference type="NCBI Taxonomy" id="6938"/>
</organismHost>
<dbReference type="InterPro" id="IPR004858">
    <property type="entry name" value="MGF_505"/>
</dbReference>
<evidence type="ECO:0000313" key="2">
    <source>
        <dbReference type="EMBL" id="AJL34043.1"/>
    </source>
</evidence>
<organismHost>
    <name type="scientific">Phacochoerus africanus</name>
    <name type="common">Warthog</name>
    <dbReference type="NCBI Taxonomy" id="41426"/>
</organismHost>
<dbReference type="SUPFAM" id="SSF48403">
    <property type="entry name" value="Ankyrin repeat"/>
    <property type="match status" value="1"/>
</dbReference>
<dbReference type="GeneID" id="41901568"/>
<organismHost>
    <name type="scientific">Ornithodoros</name>
    <name type="common">relapsing fever ticks</name>
    <dbReference type="NCBI Taxonomy" id="6937"/>
</organismHost>